<sequence>MVFVPMAVQDEFGDSHSDLVLPVVNGFASSSGLQMKGQFSCGNDYAPKARKPYIITKQRERWTEEEHKKFLEALKLYGRAWRKIEEHVGSKTAVQIRSHAQKFFSKVVRESSGSNTSPLEPIEIPPPRPKRKPVHPYPRKLTKTLVKESSNPELPRRSISPNLSVSEQDNQSPTSVLSAVGSDAFGFSDSNTPNGSLSPVSSADPVHTGGLTLSRPNSSPEESGTPPVLAGGSVLDEQSPTDATKLELFPQEFAREVSADKASTRSLKLFGRTVLVTESHRPNSPTAGTPKSLPSDMNEGRPLQLSPLSSGNTKCGWNHFSDAAPAGLCFTQFPDRNLNQVEASAAPLQLWTLYGSPPFPVSPYHKQETVKVHVDFNLQEIQDKEFQKEGSWTASNSKSVNEEDSFDKHSEGETQSCRFSFDKEEKEPDVIFELKPSEKSAFSVIKAKPDKSMKGFVPYKKRVAEREASSSTITGEQRIRLRLW</sequence>
<proteinExistence type="predicted"/>
<organism evidence="1 2">
    <name type="scientific">Pistacia integerrima</name>
    <dbReference type="NCBI Taxonomy" id="434235"/>
    <lineage>
        <taxon>Eukaryota</taxon>
        <taxon>Viridiplantae</taxon>
        <taxon>Streptophyta</taxon>
        <taxon>Embryophyta</taxon>
        <taxon>Tracheophyta</taxon>
        <taxon>Spermatophyta</taxon>
        <taxon>Magnoliopsida</taxon>
        <taxon>eudicotyledons</taxon>
        <taxon>Gunneridae</taxon>
        <taxon>Pentapetalae</taxon>
        <taxon>rosids</taxon>
        <taxon>malvids</taxon>
        <taxon>Sapindales</taxon>
        <taxon>Anacardiaceae</taxon>
        <taxon>Pistacia</taxon>
    </lineage>
</organism>
<dbReference type="Proteomes" id="UP001163603">
    <property type="component" value="Chromosome 4"/>
</dbReference>
<evidence type="ECO:0000313" key="2">
    <source>
        <dbReference type="Proteomes" id="UP001163603"/>
    </source>
</evidence>
<evidence type="ECO:0000313" key="1">
    <source>
        <dbReference type="EMBL" id="KAJ0043974.1"/>
    </source>
</evidence>
<accession>A0ACC0YYZ9</accession>
<name>A0ACC0YYZ9_9ROSI</name>
<protein>
    <submittedName>
        <fullName evidence="1">Uncharacterized protein</fullName>
    </submittedName>
</protein>
<comment type="caution">
    <text evidence="1">The sequence shown here is derived from an EMBL/GenBank/DDBJ whole genome shotgun (WGS) entry which is preliminary data.</text>
</comment>
<gene>
    <name evidence="1" type="ORF">Pint_18326</name>
</gene>
<dbReference type="EMBL" id="CM047739">
    <property type="protein sequence ID" value="KAJ0043974.1"/>
    <property type="molecule type" value="Genomic_DNA"/>
</dbReference>
<keyword evidence="2" id="KW-1185">Reference proteome</keyword>
<reference evidence="2" key="1">
    <citation type="journal article" date="2023" name="G3 (Bethesda)">
        <title>Genome assembly and association tests identify interacting loci associated with vigor, precocity, and sex in interspecific pistachio rootstocks.</title>
        <authorList>
            <person name="Palmer W."/>
            <person name="Jacygrad E."/>
            <person name="Sagayaradj S."/>
            <person name="Cavanaugh K."/>
            <person name="Han R."/>
            <person name="Bertier L."/>
            <person name="Beede B."/>
            <person name="Kafkas S."/>
            <person name="Golino D."/>
            <person name="Preece J."/>
            <person name="Michelmore R."/>
        </authorList>
    </citation>
    <scope>NUCLEOTIDE SEQUENCE [LARGE SCALE GENOMIC DNA]</scope>
</reference>